<dbReference type="HOGENOM" id="CLU_2864890_0_0_11"/>
<sequence>MRVAHRAVAPLRWARRTLQALDYEWLGDDSLIDNLGCRNRSLGGGRWCDRRCRRWRLGSGGSRR</sequence>
<evidence type="ECO:0000313" key="1">
    <source>
        <dbReference type="EMBL" id="EGD25321.1"/>
    </source>
</evidence>
<dbReference type="EMBL" id="ADNW02000006">
    <property type="protein sequence ID" value="EGD25321.1"/>
    <property type="molecule type" value="Genomic_DNA"/>
</dbReference>
<protein>
    <submittedName>
        <fullName evidence="1">Uncharacterized protein</fullName>
    </submittedName>
</protein>
<accession>E9SXN7</accession>
<gene>
    <name evidence="1" type="ORF">HMPREF0724_11102</name>
</gene>
<name>E9SXN7_RHOHA</name>
<dbReference type="Proteomes" id="UP000004245">
    <property type="component" value="Unassembled WGS sequence"/>
</dbReference>
<dbReference type="AlphaFoldDB" id="E9SXN7"/>
<reference evidence="1" key="1">
    <citation type="submission" date="2011-01" db="EMBL/GenBank/DDBJ databases">
        <authorList>
            <person name="Muzny D."/>
            <person name="Qin X."/>
            <person name="Buhay C."/>
            <person name="Dugan-Rocha S."/>
            <person name="Ding Y."/>
            <person name="Chen G."/>
            <person name="Hawes A."/>
            <person name="Holder M."/>
            <person name="Jhangiani S."/>
            <person name="Johnson A."/>
            <person name="Khan Z."/>
            <person name="Li Z."/>
            <person name="Liu W."/>
            <person name="Liu X."/>
            <person name="Perez L."/>
            <person name="Shen H."/>
            <person name="Wang Q."/>
            <person name="Watt J."/>
            <person name="Xi L."/>
            <person name="Xin Y."/>
            <person name="Zhou J."/>
            <person name="Deng J."/>
            <person name="Jiang H."/>
            <person name="Liu Y."/>
            <person name="Qu J."/>
            <person name="Song X.-Z."/>
            <person name="Zhang L."/>
            <person name="Villasana D."/>
            <person name="Johnson A."/>
            <person name="Liu J."/>
            <person name="Liyanage D."/>
            <person name="Lorensuhewa L."/>
            <person name="Robinson T."/>
            <person name="Song A."/>
            <person name="Song B.-B."/>
            <person name="Dinh H."/>
            <person name="Thornton R."/>
            <person name="Coyle M."/>
            <person name="Francisco L."/>
            <person name="Jackson L."/>
            <person name="Javaid M."/>
            <person name="Korchina V."/>
            <person name="Kovar C."/>
            <person name="Mata R."/>
            <person name="Mathew T."/>
            <person name="Ngo R."/>
            <person name="Nguyen L."/>
            <person name="Nguyen N."/>
            <person name="Okwuonu G."/>
            <person name="Ongeri F."/>
            <person name="Pham C."/>
            <person name="Simmons D."/>
            <person name="Wilczek-Boney K."/>
            <person name="Hale W."/>
            <person name="Jakkamsetti A."/>
            <person name="Pham P."/>
            <person name="Ruth R."/>
            <person name="San Lucas F."/>
            <person name="Warren J."/>
            <person name="Zhang J."/>
            <person name="Zhao Z."/>
            <person name="Zhou C."/>
            <person name="Zhu D."/>
            <person name="Lee S."/>
            <person name="Bess C."/>
            <person name="Blankenburg K."/>
            <person name="Forbes L."/>
            <person name="Fu Q."/>
            <person name="Gubbala S."/>
            <person name="Hirani K."/>
            <person name="Jayaseelan J.C."/>
            <person name="Lara F."/>
            <person name="Munidasa M."/>
            <person name="Palculict T."/>
            <person name="Patil S."/>
            <person name="Pu L.-L."/>
            <person name="Saada N."/>
            <person name="Tang L."/>
            <person name="Weissenberger G."/>
            <person name="Zhu Y."/>
            <person name="Hemphill L."/>
            <person name="Shang Y."/>
            <person name="Youmans B."/>
            <person name="Ayvaz T."/>
            <person name="Ross M."/>
            <person name="Santibanez J."/>
            <person name="Aqrawi P."/>
            <person name="Gross S."/>
            <person name="Joshi V."/>
            <person name="Fowler G."/>
            <person name="Nazareth L."/>
            <person name="Reid J."/>
            <person name="Worley K."/>
            <person name="Petrosino J."/>
            <person name="Highlander S."/>
            <person name="Gibbs R."/>
        </authorList>
    </citation>
    <scope>NUCLEOTIDE SEQUENCE [LARGE SCALE GENOMIC DNA]</scope>
    <source>
        <strain evidence="1">ATCC 33707</strain>
    </source>
</reference>
<evidence type="ECO:0000313" key="2">
    <source>
        <dbReference type="Proteomes" id="UP000004245"/>
    </source>
</evidence>
<comment type="caution">
    <text evidence="1">The sequence shown here is derived from an EMBL/GenBank/DDBJ whole genome shotgun (WGS) entry which is preliminary data.</text>
</comment>
<proteinExistence type="predicted"/>
<organism evidence="1 2">
    <name type="scientific">Prescottella equi ATCC 33707</name>
    <dbReference type="NCBI Taxonomy" id="525370"/>
    <lineage>
        <taxon>Bacteria</taxon>
        <taxon>Bacillati</taxon>
        <taxon>Actinomycetota</taxon>
        <taxon>Actinomycetes</taxon>
        <taxon>Mycobacteriales</taxon>
        <taxon>Nocardiaceae</taxon>
        <taxon>Prescottella</taxon>
    </lineage>
</organism>
<keyword evidence="2" id="KW-1185">Reference proteome</keyword>